<accession>A0A1A9HXA8</accession>
<protein>
    <submittedName>
        <fullName evidence="3">DUF4440 domain-containing protein</fullName>
    </submittedName>
</protein>
<feature type="chain" id="PRO_5008389560" evidence="1">
    <location>
        <begin position="23"/>
        <end position="145"/>
    </location>
</feature>
<dbReference type="Pfam" id="PF14534">
    <property type="entry name" value="DUF4440"/>
    <property type="match status" value="1"/>
</dbReference>
<organism evidence="3 4">
    <name type="scientific">Niabella ginsenosidivorans</name>
    <dbReference type="NCBI Taxonomy" id="1176587"/>
    <lineage>
        <taxon>Bacteria</taxon>
        <taxon>Pseudomonadati</taxon>
        <taxon>Bacteroidota</taxon>
        <taxon>Chitinophagia</taxon>
        <taxon>Chitinophagales</taxon>
        <taxon>Chitinophagaceae</taxon>
        <taxon>Niabella</taxon>
    </lineage>
</organism>
<dbReference type="OrthoDB" id="5383110at2"/>
<dbReference type="Proteomes" id="UP000077667">
    <property type="component" value="Chromosome"/>
</dbReference>
<feature type="domain" description="DUF4440" evidence="2">
    <location>
        <begin position="30"/>
        <end position="136"/>
    </location>
</feature>
<name>A0A1A9HXA8_9BACT</name>
<sequence>MRIRFFALLLGIVLIPAAPLWAQNKHLQEVEAAVKKFTKAMLDSDIPVLSALAADQLTYGHSSGKVQNKAEYLESFKTGASDFTKIDISDQTIYFVNNTAIVRHLLDADTNDNKQPGHTTLKIMTVWEKVAGKWLLIARQAVKPQ</sequence>
<evidence type="ECO:0000313" key="4">
    <source>
        <dbReference type="Proteomes" id="UP000077667"/>
    </source>
</evidence>
<dbReference type="AlphaFoldDB" id="A0A1A9HXA8"/>
<feature type="signal peptide" evidence="1">
    <location>
        <begin position="1"/>
        <end position="22"/>
    </location>
</feature>
<dbReference type="STRING" id="1176587.A8C56_00850"/>
<evidence type="ECO:0000259" key="2">
    <source>
        <dbReference type="Pfam" id="PF14534"/>
    </source>
</evidence>
<dbReference type="Gene3D" id="3.10.450.50">
    <property type="match status" value="1"/>
</dbReference>
<gene>
    <name evidence="3" type="ORF">A8C56_00850</name>
</gene>
<dbReference type="KEGG" id="nia:A8C56_00850"/>
<keyword evidence="4" id="KW-1185">Reference proteome</keyword>
<proteinExistence type="predicted"/>
<dbReference type="RefSeq" id="WP_067750840.1">
    <property type="nucleotide sequence ID" value="NZ_CP015772.1"/>
</dbReference>
<dbReference type="SUPFAM" id="SSF54427">
    <property type="entry name" value="NTF2-like"/>
    <property type="match status" value="1"/>
</dbReference>
<dbReference type="InterPro" id="IPR032710">
    <property type="entry name" value="NTF2-like_dom_sf"/>
</dbReference>
<evidence type="ECO:0000256" key="1">
    <source>
        <dbReference type="SAM" id="SignalP"/>
    </source>
</evidence>
<reference evidence="3 4" key="1">
    <citation type="submission" date="2016-05" db="EMBL/GenBank/DDBJ databases">
        <title>Niabella ginsenosidivorans BS26 whole genome sequencing.</title>
        <authorList>
            <person name="Im W.T."/>
            <person name="Siddiqi M.Z."/>
        </authorList>
    </citation>
    <scope>NUCLEOTIDE SEQUENCE [LARGE SCALE GENOMIC DNA]</scope>
    <source>
        <strain evidence="3 4">BS26</strain>
    </source>
</reference>
<evidence type="ECO:0000313" key="3">
    <source>
        <dbReference type="EMBL" id="ANH79715.1"/>
    </source>
</evidence>
<dbReference type="InterPro" id="IPR027843">
    <property type="entry name" value="DUF4440"/>
</dbReference>
<keyword evidence="1" id="KW-0732">Signal</keyword>
<dbReference type="EMBL" id="CP015772">
    <property type="protein sequence ID" value="ANH79715.1"/>
    <property type="molecule type" value="Genomic_DNA"/>
</dbReference>